<sequence length="72" mass="7977">MAQPHLKLVKHFFSLIQKGRCRGRVSPLFFAAREGHLEVCKVLVAEGADANQKSGDGDSPWFEACKKGHLDI</sequence>
<reference evidence="2" key="2">
    <citation type="submission" date="2014-05" db="EMBL/GenBank/DDBJ databases">
        <title>The genome and life-stage specific transcriptomes of Globodera pallida elucidate key aspects of plant parasitism by a cyst nematode.</title>
        <authorList>
            <person name="Cotton J.A."/>
            <person name="Lilley C.J."/>
            <person name="Jones L.M."/>
            <person name="Kikuchi T."/>
            <person name="Reid A.J."/>
            <person name="Thorpe P."/>
            <person name="Tsai I.J."/>
            <person name="Beasley H."/>
            <person name="Blok V."/>
            <person name="Cock P.J.A."/>
            <person name="Van den Akker S.E."/>
            <person name="Holroyd N."/>
            <person name="Hunt M."/>
            <person name="Mantelin S."/>
            <person name="Naghra H."/>
            <person name="Pain A."/>
            <person name="Palomares-Rius J.E."/>
            <person name="Zarowiecki M."/>
            <person name="Berriman M."/>
            <person name="Jones J.T."/>
            <person name="Urwin P.E."/>
        </authorList>
    </citation>
    <scope>NUCLEOTIDE SEQUENCE [LARGE SCALE GENOMIC DNA]</scope>
    <source>
        <strain evidence="2">Lindley</strain>
    </source>
</reference>
<dbReference type="Pfam" id="PF12796">
    <property type="entry name" value="Ank_2"/>
    <property type="match status" value="1"/>
</dbReference>
<evidence type="ECO:0000313" key="2">
    <source>
        <dbReference type="Proteomes" id="UP000050741"/>
    </source>
</evidence>
<reference evidence="2" key="1">
    <citation type="submission" date="2013-12" db="EMBL/GenBank/DDBJ databases">
        <authorList>
            <person name="Aslett M."/>
        </authorList>
    </citation>
    <scope>NUCLEOTIDE SEQUENCE [LARGE SCALE GENOMIC DNA]</scope>
    <source>
        <strain evidence="2">Lindley</strain>
    </source>
</reference>
<dbReference type="Proteomes" id="UP000050741">
    <property type="component" value="Unassembled WGS sequence"/>
</dbReference>
<dbReference type="PANTHER" id="PTHR22677:SF4">
    <property type="entry name" value="USHER SYNDROME TYPE-1G PROTEIN-LIKE PROTEIN"/>
    <property type="match status" value="1"/>
</dbReference>
<dbReference type="AlphaFoldDB" id="A0A183CRZ9"/>
<dbReference type="InterPro" id="IPR039323">
    <property type="entry name" value="ANKRD_45/46/60"/>
</dbReference>
<dbReference type="InterPro" id="IPR036770">
    <property type="entry name" value="Ankyrin_rpt-contain_sf"/>
</dbReference>
<dbReference type="PROSITE" id="PS50088">
    <property type="entry name" value="ANK_REPEAT"/>
    <property type="match status" value="1"/>
</dbReference>
<dbReference type="SUPFAM" id="SSF48403">
    <property type="entry name" value="Ankyrin repeat"/>
    <property type="match status" value="1"/>
</dbReference>
<dbReference type="PANTHER" id="PTHR22677">
    <property type="entry name" value="ANKYRIN REPEAT DOMAIN-CONTAINING PROTEIN 60"/>
    <property type="match status" value="1"/>
</dbReference>
<evidence type="ECO:0000313" key="3">
    <source>
        <dbReference type="WBParaSite" id="GPLIN_001565700"/>
    </source>
</evidence>
<proteinExistence type="predicted"/>
<dbReference type="PROSITE" id="PS50297">
    <property type="entry name" value="ANK_REP_REGION"/>
    <property type="match status" value="1"/>
</dbReference>
<reference evidence="3" key="3">
    <citation type="submission" date="2016-06" db="UniProtKB">
        <authorList>
            <consortium name="WormBaseParasite"/>
        </authorList>
    </citation>
    <scope>IDENTIFICATION</scope>
</reference>
<protein>
    <submittedName>
        <fullName evidence="3">ANK_REP_REGION domain-containing protein</fullName>
    </submittedName>
</protein>
<accession>A0A183CRZ9</accession>
<dbReference type="InterPro" id="IPR002110">
    <property type="entry name" value="Ankyrin_rpt"/>
</dbReference>
<dbReference type="Gene3D" id="1.25.40.20">
    <property type="entry name" value="Ankyrin repeat-containing domain"/>
    <property type="match status" value="1"/>
</dbReference>
<dbReference type="WBParaSite" id="GPLIN_001565700">
    <property type="protein sequence ID" value="GPLIN_001565700"/>
    <property type="gene ID" value="GPLIN_001565700"/>
</dbReference>
<name>A0A183CRZ9_GLOPA</name>
<evidence type="ECO:0000256" key="1">
    <source>
        <dbReference type="PROSITE-ProRule" id="PRU00023"/>
    </source>
</evidence>
<keyword evidence="1" id="KW-0040">ANK repeat</keyword>
<keyword evidence="2" id="KW-1185">Reference proteome</keyword>
<feature type="repeat" description="ANK" evidence="1">
    <location>
        <begin position="23"/>
        <end position="55"/>
    </location>
</feature>
<organism evidence="2 3">
    <name type="scientific">Globodera pallida</name>
    <name type="common">Potato cyst nematode worm</name>
    <name type="synonym">Heterodera pallida</name>
    <dbReference type="NCBI Taxonomy" id="36090"/>
    <lineage>
        <taxon>Eukaryota</taxon>
        <taxon>Metazoa</taxon>
        <taxon>Ecdysozoa</taxon>
        <taxon>Nematoda</taxon>
        <taxon>Chromadorea</taxon>
        <taxon>Rhabditida</taxon>
        <taxon>Tylenchina</taxon>
        <taxon>Tylenchomorpha</taxon>
        <taxon>Tylenchoidea</taxon>
        <taxon>Heteroderidae</taxon>
        <taxon>Heteroderinae</taxon>
        <taxon>Globodera</taxon>
    </lineage>
</organism>